<dbReference type="Proteomes" id="UP000251960">
    <property type="component" value="Chromosome 2"/>
</dbReference>
<organism evidence="1">
    <name type="scientific">Zea mays</name>
    <name type="common">Maize</name>
    <dbReference type="NCBI Taxonomy" id="4577"/>
    <lineage>
        <taxon>Eukaryota</taxon>
        <taxon>Viridiplantae</taxon>
        <taxon>Streptophyta</taxon>
        <taxon>Embryophyta</taxon>
        <taxon>Tracheophyta</taxon>
        <taxon>Spermatophyta</taxon>
        <taxon>Magnoliopsida</taxon>
        <taxon>Liliopsida</taxon>
        <taxon>Poales</taxon>
        <taxon>Poaceae</taxon>
        <taxon>PACMAD clade</taxon>
        <taxon>Panicoideae</taxon>
        <taxon>Andropogonodae</taxon>
        <taxon>Andropogoneae</taxon>
        <taxon>Tripsacinae</taxon>
        <taxon>Zea</taxon>
    </lineage>
</organism>
<comment type="caution">
    <text evidence="1">The sequence shown here is derived from an EMBL/GenBank/DDBJ whole genome shotgun (WGS) entry which is preliminary data.</text>
</comment>
<proteinExistence type="predicted"/>
<reference evidence="1" key="1">
    <citation type="journal article" date="2018" name="Nat. Genet.">
        <title>Extensive intraspecific gene order and gene structural variations between Mo17 and other maize genomes.</title>
        <authorList>
            <person name="Sun S."/>
            <person name="Zhou Y."/>
            <person name="Chen J."/>
            <person name="Shi J."/>
            <person name="Zhao H."/>
            <person name="Zhao H."/>
            <person name="Song W."/>
            <person name="Zhang M."/>
            <person name="Cui Y."/>
            <person name="Dong X."/>
            <person name="Liu H."/>
            <person name="Ma X."/>
            <person name="Jiao Y."/>
            <person name="Wang B."/>
            <person name="Wei X."/>
            <person name="Stein J.C."/>
            <person name="Glaubitz J.C."/>
            <person name="Lu F."/>
            <person name="Yu G."/>
            <person name="Liang C."/>
            <person name="Fengler K."/>
            <person name="Li B."/>
            <person name="Rafalski A."/>
            <person name="Schnable P.S."/>
            <person name="Ware D.H."/>
            <person name="Buckler E.S."/>
            <person name="Lai J."/>
        </authorList>
    </citation>
    <scope>NUCLEOTIDE SEQUENCE [LARGE SCALE GENOMIC DNA]</scope>
    <source>
        <tissue evidence="1">Seedling</tissue>
    </source>
</reference>
<gene>
    <name evidence="1" type="ORF">Zm00014a_029762</name>
</gene>
<dbReference type="AlphaFoldDB" id="A0A3L6FT29"/>
<sequence>NSISSLLLIVIFYFKLHNINSAAIYSAKLISQIL</sequence>
<dbReference type="EMBL" id="NCVQ01000003">
    <property type="protein sequence ID" value="PWZ37643.1"/>
    <property type="molecule type" value="Genomic_DNA"/>
</dbReference>
<feature type="non-terminal residue" evidence="1">
    <location>
        <position position="1"/>
    </location>
</feature>
<evidence type="ECO:0000313" key="1">
    <source>
        <dbReference type="EMBL" id="PWZ37643.1"/>
    </source>
</evidence>
<protein>
    <submittedName>
        <fullName evidence="1">Uncharacterized protein</fullName>
    </submittedName>
</protein>
<name>A0A3L6FT29_MAIZE</name>
<accession>A0A3L6FT29</accession>